<name>A0AAV7KB29_9METZ</name>
<evidence type="ECO:0000313" key="2">
    <source>
        <dbReference type="EMBL" id="KAI6658717.1"/>
    </source>
</evidence>
<protein>
    <recommendedName>
        <fullName evidence="1">Reverse transcriptase domain-containing protein</fullName>
    </recommendedName>
</protein>
<proteinExistence type="predicted"/>
<dbReference type="InterPro" id="IPR000477">
    <property type="entry name" value="RT_dom"/>
</dbReference>
<dbReference type="EMBL" id="JAKMXF010000079">
    <property type="protein sequence ID" value="KAI6658717.1"/>
    <property type="molecule type" value="Genomic_DNA"/>
</dbReference>
<gene>
    <name evidence="2" type="ORF">LOD99_10949</name>
</gene>
<dbReference type="AlphaFoldDB" id="A0AAV7KB29"/>
<organism evidence="2 3">
    <name type="scientific">Oopsacas minuta</name>
    <dbReference type="NCBI Taxonomy" id="111878"/>
    <lineage>
        <taxon>Eukaryota</taxon>
        <taxon>Metazoa</taxon>
        <taxon>Porifera</taxon>
        <taxon>Hexactinellida</taxon>
        <taxon>Hexasterophora</taxon>
        <taxon>Lyssacinosida</taxon>
        <taxon>Leucopsacidae</taxon>
        <taxon>Oopsacas</taxon>
    </lineage>
</organism>
<comment type="caution">
    <text evidence="2">The sequence shown here is derived from an EMBL/GenBank/DDBJ whole genome shotgun (WGS) entry which is preliminary data.</text>
</comment>
<dbReference type="Pfam" id="PF00078">
    <property type="entry name" value="RVT_1"/>
    <property type="match status" value="1"/>
</dbReference>
<evidence type="ECO:0000313" key="3">
    <source>
        <dbReference type="Proteomes" id="UP001165289"/>
    </source>
</evidence>
<dbReference type="Proteomes" id="UP001165289">
    <property type="component" value="Unassembled WGS sequence"/>
</dbReference>
<evidence type="ECO:0000259" key="1">
    <source>
        <dbReference type="Pfam" id="PF00078"/>
    </source>
</evidence>
<feature type="domain" description="Reverse transcriptase" evidence="1">
    <location>
        <begin position="46"/>
        <end position="187"/>
    </location>
</feature>
<keyword evidence="3" id="KW-1185">Reference proteome</keyword>
<sequence length="417" mass="47902">MYFKIKTHKPTSITHSTEYPEIYTYTNEAKNLVDISRPIINHKNTITSCASKTIRNIITPIIQLHPYLTQDIFETISELSKPGTPEHIYTADIEAFYPNTPHDLVLTAFYHFIPGHDREMLILKELLNFNFTTNGDEFFHLGNVGIPMGLPIAPELARLCTAYLLNNYRPPPGNLVLTIYFDDLAATFPVMDLPLGPYTLKETAPNATQDCIYDTQTKTFKPITQQYRQPVLLHPQSYHPRRKMCKNTYQSSAFRASKIATNPADALDHLLRRYLPSLKRLGHNLRDVTTKLVNICYFPTRTDKEPFEFKPILKYTYSQTRPTKSQLHHLEITDYHLIPNIPLALLKGQLCYQMPKSTHNHNYIHCPSYTCRMCNNYETLASVHLSTPLYRAQDYACCTSCTMGKTQMVSLTTHTSS</sequence>
<reference evidence="2 3" key="1">
    <citation type="journal article" date="2023" name="BMC Biol.">
        <title>The compact genome of the sponge Oopsacas minuta (Hexactinellida) is lacking key metazoan core genes.</title>
        <authorList>
            <person name="Santini S."/>
            <person name="Schenkelaars Q."/>
            <person name="Jourda C."/>
            <person name="Duchesne M."/>
            <person name="Belahbib H."/>
            <person name="Rocher C."/>
            <person name="Selva M."/>
            <person name="Riesgo A."/>
            <person name="Vervoort M."/>
            <person name="Leys S.P."/>
            <person name="Kodjabachian L."/>
            <person name="Le Bivic A."/>
            <person name="Borchiellini C."/>
            <person name="Claverie J.M."/>
            <person name="Renard E."/>
        </authorList>
    </citation>
    <scope>NUCLEOTIDE SEQUENCE [LARGE SCALE GENOMIC DNA]</scope>
    <source>
        <strain evidence="2">SPO-2</strain>
    </source>
</reference>
<accession>A0AAV7KB29</accession>